<name>A0ABW8IMK8_9GAMM</name>
<keyword evidence="2 4" id="KW-0378">Hydrolase</keyword>
<protein>
    <submittedName>
        <fullName evidence="4">Alpha/beta hydrolase</fullName>
    </submittedName>
</protein>
<evidence type="ECO:0000256" key="1">
    <source>
        <dbReference type="ARBA" id="ARBA00008645"/>
    </source>
</evidence>
<evidence type="ECO:0000313" key="4">
    <source>
        <dbReference type="EMBL" id="MFK2855970.1"/>
    </source>
</evidence>
<comment type="caution">
    <text evidence="4">The sequence shown here is derived from an EMBL/GenBank/DDBJ whole genome shotgun (WGS) entry which is preliminary data.</text>
</comment>
<evidence type="ECO:0000313" key="5">
    <source>
        <dbReference type="Proteomes" id="UP001620409"/>
    </source>
</evidence>
<reference evidence="4 5" key="1">
    <citation type="submission" date="2020-10" db="EMBL/GenBank/DDBJ databases">
        <title>Phylogeny of dyella-like bacteria.</title>
        <authorList>
            <person name="Fu J."/>
        </authorList>
    </citation>
    <scope>NUCLEOTIDE SEQUENCE [LARGE SCALE GENOMIC DNA]</scope>
    <source>
        <strain evidence="4 5">DHG40</strain>
    </source>
</reference>
<dbReference type="PANTHER" id="PTHR43798">
    <property type="entry name" value="MONOACYLGLYCEROL LIPASE"/>
    <property type="match status" value="1"/>
</dbReference>
<dbReference type="Gene3D" id="3.40.50.1820">
    <property type="entry name" value="alpha/beta hydrolase"/>
    <property type="match status" value="1"/>
</dbReference>
<gene>
    <name evidence="4" type="ORF">ISP18_15305</name>
</gene>
<dbReference type="InterPro" id="IPR029058">
    <property type="entry name" value="AB_hydrolase_fold"/>
</dbReference>
<feature type="domain" description="AB hydrolase-1" evidence="3">
    <location>
        <begin position="32"/>
        <end position="275"/>
    </location>
</feature>
<dbReference type="InterPro" id="IPR000073">
    <property type="entry name" value="AB_hydrolase_1"/>
</dbReference>
<comment type="similarity">
    <text evidence="1">Belongs to the AB hydrolase superfamily.</text>
</comment>
<dbReference type="PANTHER" id="PTHR43798:SF14">
    <property type="entry name" value="SERINE HYDROLASE-LIKE PROTEIN DDB_G0286239"/>
    <property type="match status" value="1"/>
</dbReference>
<dbReference type="GO" id="GO:0016787">
    <property type="term" value="F:hydrolase activity"/>
    <property type="evidence" value="ECO:0007669"/>
    <property type="project" value="UniProtKB-KW"/>
</dbReference>
<dbReference type="EMBL" id="JADIKI010000023">
    <property type="protein sequence ID" value="MFK2855970.1"/>
    <property type="molecule type" value="Genomic_DNA"/>
</dbReference>
<dbReference type="SUPFAM" id="SSF53474">
    <property type="entry name" value="alpha/beta-Hydrolases"/>
    <property type="match status" value="1"/>
</dbReference>
<dbReference type="PRINTS" id="PR00111">
    <property type="entry name" value="ABHYDROLASE"/>
</dbReference>
<dbReference type="Proteomes" id="UP001620409">
    <property type="component" value="Unassembled WGS sequence"/>
</dbReference>
<evidence type="ECO:0000256" key="2">
    <source>
        <dbReference type="ARBA" id="ARBA00022801"/>
    </source>
</evidence>
<sequence length="296" mass="31830">MSEYANAPVEQRIALSHHLSLTAQIWGEADAPPLLALHGWLDNAGSFAFLAPRLAKRFRVIALELPGHGRSSHLPAGISYHYVDYVSAVLSAADALGLERYTLLGHSLGAGIASLAAAATPQRIDRLFLIEGLGPLGDDGSNTLQRFRDAYAAPAASGKSLRVFQNVAQAVSARTVASGLRADLARPIVERGLAEAEGGYRWRSDPRLTRPSAVRLAESQIMALIAGIEAPTTLLLSKPVTPYLPSAMMEVRARQVPRIAVTHMDGGHHLHLEHPDAVSAWLFDSLSPRGEGQRER</sequence>
<dbReference type="Pfam" id="PF00561">
    <property type="entry name" value="Abhydrolase_1"/>
    <property type="match status" value="1"/>
</dbReference>
<accession>A0ABW8IMK8</accession>
<keyword evidence="5" id="KW-1185">Reference proteome</keyword>
<dbReference type="InterPro" id="IPR050266">
    <property type="entry name" value="AB_hydrolase_sf"/>
</dbReference>
<organism evidence="4 5">
    <name type="scientific">Dyella humi</name>
    <dbReference type="NCBI Taxonomy" id="1770547"/>
    <lineage>
        <taxon>Bacteria</taxon>
        <taxon>Pseudomonadati</taxon>
        <taxon>Pseudomonadota</taxon>
        <taxon>Gammaproteobacteria</taxon>
        <taxon>Lysobacterales</taxon>
        <taxon>Rhodanobacteraceae</taxon>
        <taxon>Dyella</taxon>
    </lineage>
</organism>
<dbReference type="RefSeq" id="WP_380013807.1">
    <property type="nucleotide sequence ID" value="NZ_JADIKI010000023.1"/>
</dbReference>
<proteinExistence type="inferred from homology"/>
<evidence type="ECO:0000259" key="3">
    <source>
        <dbReference type="Pfam" id="PF00561"/>
    </source>
</evidence>